<sequence length="249" mass="27277">MKITLAGLSLVMLCGLAHAQVTAEQAEADCNNVKNLAAEGDRLYRVKAYAEARERYEAQAAWSESCQLDAGRIATAYNNVALTHLHEGNYLKARAWLGIDAQDAKSVFNRGKYKTQIEQAESDASRSLEGDYWLYAGKSLWNVVSLRKAGAQYQAWFQGYAPGLMAMYYGPNMGQLSATLDFVDGRASYSMAEASPDYACTFTFTTERDVLTVDQDGTDCGFGHNVRAGGTYRKVEFDPAALPPADEGL</sequence>
<organism evidence="2 3">
    <name type="scientific">Stutzerimonas azotifigens</name>
    <dbReference type="NCBI Taxonomy" id="291995"/>
    <lineage>
        <taxon>Bacteria</taxon>
        <taxon>Pseudomonadati</taxon>
        <taxon>Pseudomonadota</taxon>
        <taxon>Gammaproteobacteria</taxon>
        <taxon>Pseudomonadales</taxon>
        <taxon>Pseudomonadaceae</taxon>
        <taxon>Stutzerimonas</taxon>
    </lineage>
</organism>
<feature type="signal peptide" evidence="1">
    <location>
        <begin position="1"/>
        <end position="19"/>
    </location>
</feature>
<accession>A0ABR5Z654</accession>
<keyword evidence="3" id="KW-1185">Reference proteome</keyword>
<gene>
    <name evidence="2" type="ORF">G7026_20340</name>
</gene>
<proteinExistence type="predicted"/>
<comment type="caution">
    <text evidence="2">The sequence shown here is derived from an EMBL/GenBank/DDBJ whole genome shotgun (WGS) entry which is preliminary data.</text>
</comment>
<evidence type="ECO:0000256" key="1">
    <source>
        <dbReference type="SAM" id="SignalP"/>
    </source>
</evidence>
<dbReference type="EMBL" id="JAAMRF010000012">
    <property type="protein sequence ID" value="MBA1275697.1"/>
    <property type="molecule type" value="Genomic_DNA"/>
</dbReference>
<feature type="chain" id="PRO_5045442997" evidence="1">
    <location>
        <begin position="20"/>
        <end position="249"/>
    </location>
</feature>
<keyword evidence="1" id="KW-0732">Signal</keyword>
<protein>
    <submittedName>
        <fullName evidence="2">Tetratricopeptide repeat protein</fullName>
    </submittedName>
</protein>
<dbReference type="RefSeq" id="WP_181072848.1">
    <property type="nucleotide sequence ID" value="NZ_JAAMRF010000012.1"/>
</dbReference>
<dbReference type="Gene3D" id="1.25.40.10">
    <property type="entry name" value="Tetratricopeptide repeat domain"/>
    <property type="match status" value="1"/>
</dbReference>
<dbReference type="InterPro" id="IPR011990">
    <property type="entry name" value="TPR-like_helical_dom_sf"/>
</dbReference>
<dbReference type="Proteomes" id="UP000786387">
    <property type="component" value="Unassembled WGS sequence"/>
</dbReference>
<name>A0ABR5Z654_9GAMM</name>
<reference evidence="2 3" key="1">
    <citation type="submission" date="2020-02" db="EMBL/GenBank/DDBJ databases">
        <title>Synteny-based analysis reveals conserved mechanism for high triclosan tolerance in Pseudomonas, as well as instances of horizontal transfer.</title>
        <authorList>
            <person name="Mcfarland A.G."/>
            <person name="Bertucci H.K."/>
            <person name="Litmann E."/>
            <person name="Shen J."/>
            <person name="Huttenhower C."/>
            <person name="Hartmann E.M."/>
        </authorList>
    </citation>
    <scope>NUCLEOTIDE SEQUENCE [LARGE SCALE GENOMIC DNA]</scope>
    <source>
        <strain evidence="2 3">115A1</strain>
    </source>
</reference>
<evidence type="ECO:0000313" key="2">
    <source>
        <dbReference type="EMBL" id="MBA1275697.1"/>
    </source>
</evidence>
<dbReference type="SUPFAM" id="SSF48452">
    <property type="entry name" value="TPR-like"/>
    <property type="match status" value="1"/>
</dbReference>
<evidence type="ECO:0000313" key="3">
    <source>
        <dbReference type="Proteomes" id="UP000786387"/>
    </source>
</evidence>